<sequence>MVEIADFVPHAPVEPEVIAAYRERVPAEIVEIWDTYGYGTFAHGFLRVINPAVYEAELGDRIGKTQGDGVAIPVMVTGLGDLITWEPSLGGLVGLIFRENRGVGLGDVDSFLLLTEALGADHLASEFNWGVFPEAVAAQGAPDFDESFIFVPLPSLGGPGTVDTLQKRQTLSAIQVMVDLQGPIGH</sequence>
<dbReference type="InterPro" id="IPR014983">
    <property type="entry name" value="GAD-rel"/>
</dbReference>
<dbReference type="InterPro" id="IPR015002">
    <property type="entry name" value="T6SS_Tdi1_C"/>
</dbReference>
<feature type="domain" description="GAD-related" evidence="1">
    <location>
        <begin position="11"/>
        <end position="90"/>
    </location>
</feature>
<comment type="caution">
    <text evidence="3">The sequence shown here is derived from an EMBL/GenBank/DDBJ whole genome shotgun (WGS) entry which is preliminary data.</text>
</comment>
<reference evidence="3 4" key="1">
    <citation type="submission" date="2016-02" db="EMBL/GenBank/DDBJ databases">
        <authorList>
            <person name="Wen L."/>
            <person name="He K."/>
            <person name="Yang H."/>
        </authorList>
    </citation>
    <scope>NUCLEOTIDE SEQUENCE [LARGE SCALE GENOMIC DNA]</scope>
    <source>
        <strain evidence="3 4">CD11_3</strain>
    </source>
</reference>
<feature type="domain" description="T6SS immunity protein Tdi1 C-terminal" evidence="2">
    <location>
        <begin position="121"/>
        <end position="167"/>
    </location>
</feature>
<dbReference type="EMBL" id="LSTV01000001">
    <property type="protein sequence ID" value="OAH50763.1"/>
    <property type="molecule type" value="Genomic_DNA"/>
</dbReference>
<organism evidence="3 4">
    <name type="scientific">Microbacterium oleivorans</name>
    <dbReference type="NCBI Taxonomy" id="273677"/>
    <lineage>
        <taxon>Bacteria</taxon>
        <taxon>Bacillati</taxon>
        <taxon>Actinomycetota</taxon>
        <taxon>Actinomycetes</taxon>
        <taxon>Micrococcales</taxon>
        <taxon>Microbacteriaceae</taxon>
        <taxon>Microbacterium</taxon>
    </lineage>
</organism>
<evidence type="ECO:0008006" key="5">
    <source>
        <dbReference type="Google" id="ProtNLM"/>
    </source>
</evidence>
<evidence type="ECO:0000313" key="3">
    <source>
        <dbReference type="EMBL" id="OAH50763.1"/>
    </source>
</evidence>
<accession>A0A177KBJ0</accession>
<dbReference type="OrthoDB" id="2216648at2"/>
<dbReference type="AlphaFoldDB" id="A0A177KBJ0"/>
<protein>
    <recommendedName>
        <fullName evidence="5">DUF1851 domain-containing protein</fullName>
    </recommendedName>
</protein>
<dbReference type="Pfam" id="PF08906">
    <property type="entry name" value="T6SS_Tdi1_C"/>
    <property type="match status" value="1"/>
</dbReference>
<name>A0A177KBJ0_9MICO</name>
<evidence type="ECO:0000259" key="1">
    <source>
        <dbReference type="Pfam" id="PF08887"/>
    </source>
</evidence>
<dbReference type="Pfam" id="PF08887">
    <property type="entry name" value="GAD-like"/>
    <property type="match status" value="1"/>
</dbReference>
<proteinExistence type="predicted"/>
<evidence type="ECO:0000259" key="2">
    <source>
        <dbReference type="Pfam" id="PF08906"/>
    </source>
</evidence>
<gene>
    <name evidence="3" type="ORF">AYL44_00285</name>
</gene>
<dbReference type="Proteomes" id="UP000076998">
    <property type="component" value="Unassembled WGS sequence"/>
</dbReference>
<dbReference type="RefSeq" id="WP_064001279.1">
    <property type="nucleotide sequence ID" value="NZ_LSTV01000001.1"/>
</dbReference>
<evidence type="ECO:0000313" key="4">
    <source>
        <dbReference type="Proteomes" id="UP000076998"/>
    </source>
</evidence>